<gene>
    <name evidence="1" type="ORF">GCM10009745_50210</name>
</gene>
<accession>A0ABN2I3K2</accession>
<evidence type="ECO:0000313" key="1">
    <source>
        <dbReference type="EMBL" id="GAA1697901.1"/>
    </source>
</evidence>
<dbReference type="Proteomes" id="UP001500280">
    <property type="component" value="Unassembled WGS sequence"/>
</dbReference>
<proteinExistence type="predicted"/>
<organism evidence="1 2">
    <name type="scientific">Kribbella yunnanensis</name>
    <dbReference type="NCBI Taxonomy" id="190194"/>
    <lineage>
        <taxon>Bacteria</taxon>
        <taxon>Bacillati</taxon>
        <taxon>Actinomycetota</taxon>
        <taxon>Actinomycetes</taxon>
        <taxon>Propionibacteriales</taxon>
        <taxon>Kribbellaceae</taxon>
        <taxon>Kribbella</taxon>
    </lineage>
</organism>
<dbReference type="EMBL" id="BAAANF010000017">
    <property type="protein sequence ID" value="GAA1697901.1"/>
    <property type="molecule type" value="Genomic_DNA"/>
</dbReference>
<comment type="caution">
    <text evidence="1">The sequence shown here is derived from an EMBL/GenBank/DDBJ whole genome shotgun (WGS) entry which is preliminary data.</text>
</comment>
<keyword evidence="2" id="KW-1185">Reference proteome</keyword>
<protein>
    <submittedName>
        <fullName evidence="1">Uncharacterized protein</fullName>
    </submittedName>
</protein>
<reference evidence="1 2" key="1">
    <citation type="journal article" date="2019" name="Int. J. Syst. Evol. Microbiol.">
        <title>The Global Catalogue of Microorganisms (GCM) 10K type strain sequencing project: providing services to taxonomists for standard genome sequencing and annotation.</title>
        <authorList>
            <consortium name="The Broad Institute Genomics Platform"/>
            <consortium name="The Broad Institute Genome Sequencing Center for Infectious Disease"/>
            <person name="Wu L."/>
            <person name="Ma J."/>
        </authorList>
    </citation>
    <scope>NUCLEOTIDE SEQUENCE [LARGE SCALE GENOMIC DNA]</scope>
    <source>
        <strain evidence="1 2">JCM 14307</strain>
    </source>
</reference>
<sequence>MHQVTLVTGDRVTVRDNQASVRPGPGRSHITFNTYRTKNRLYVVPSDVQRDLAGGRLDRRLFDVTGLTTIRAYPLR</sequence>
<dbReference type="RefSeq" id="WP_344156706.1">
    <property type="nucleotide sequence ID" value="NZ_BAAANF010000017.1"/>
</dbReference>
<evidence type="ECO:0000313" key="2">
    <source>
        <dbReference type="Proteomes" id="UP001500280"/>
    </source>
</evidence>
<name>A0ABN2I3K2_9ACTN</name>